<dbReference type="PANTHER" id="PTHR23113">
    <property type="entry name" value="GUANINE NUCLEOTIDE EXCHANGE FACTOR"/>
    <property type="match status" value="1"/>
</dbReference>
<dbReference type="SUPFAM" id="SSF50044">
    <property type="entry name" value="SH3-domain"/>
    <property type="match status" value="1"/>
</dbReference>
<dbReference type="SMART" id="SM00229">
    <property type="entry name" value="RasGEFN"/>
    <property type="match status" value="1"/>
</dbReference>
<dbReference type="Gene3D" id="6.10.140.670">
    <property type="match status" value="1"/>
</dbReference>
<feature type="region of interest" description="Disordered" evidence="12">
    <location>
        <begin position="680"/>
        <end position="746"/>
    </location>
</feature>
<dbReference type="OrthoDB" id="546434at2759"/>
<evidence type="ECO:0000259" key="13">
    <source>
        <dbReference type="PROSITE" id="PS50002"/>
    </source>
</evidence>
<reference evidence="17 18" key="1">
    <citation type="journal article" date="2013" name="Fungal Biol.">
        <title>Analysis of microsatellite markers in the genome of the plant pathogen Ceratocystis fimbriata.</title>
        <authorList>
            <person name="Simpson M.C."/>
            <person name="Wilken P.M."/>
            <person name="Coetzee M.P."/>
            <person name="Wingfield M.J."/>
            <person name="Wingfield B.D."/>
        </authorList>
    </citation>
    <scope>NUCLEOTIDE SEQUENCE [LARGE SCALE GENOMIC DNA]</scope>
    <source>
        <strain evidence="17 18">CBS 114723</strain>
    </source>
</reference>
<dbReference type="PROSITE" id="PS51505">
    <property type="entry name" value="SCA7"/>
    <property type="match status" value="1"/>
</dbReference>
<evidence type="ECO:0000256" key="8">
    <source>
        <dbReference type="ARBA" id="ARBA00022658"/>
    </source>
</evidence>
<dbReference type="InterPro" id="IPR000651">
    <property type="entry name" value="Ras-like_Gua-exchang_fac_N"/>
</dbReference>
<dbReference type="CDD" id="cd00155">
    <property type="entry name" value="RasGEF"/>
    <property type="match status" value="1"/>
</dbReference>
<feature type="compositionally biased region" description="Polar residues" evidence="12">
    <location>
        <begin position="761"/>
        <end position="771"/>
    </location>
</feature>
<feature type="domain" description="SCA7" evidence="16">
    <location>
        <begin position="1422"/>
        <end position="1488"/>
    </location>
</feature>
<dbReference type="Pfam" id="PF25008">
    <property type="entry name" value="DUF7784"/>
    <property type="match status" value="1"/>
</dbReference>
<dbReference type="PROSITE" id="PS50002">
    <property type="entry name" value="SH3"/>
    <property type="match status" value="1"/>
</dbReference>
<evidence type="ECO:0000259" key="14">
    <source>
        <dbReference type="PROSITE" id="PS50009"/>
    </source>
</evidence>
<dbReference type="CDD" id="cd11883">
    <property type="entry name" value="SH3_Sdc25"/>
    <property type="match status" value="1"/>
</dbReference>
<dbReference type="SMART" id="SM00326">
    <property type="entry name" value="SH3"/>
    <property type="match status" value="1"/>
</dbReference>
<dbReference type="Gene3D" id="1.20.870.10">
    <property type="entry name" value="Son of sevenless (SoS) protein Chain: S domain 1"/>
    <property type="match status" value="1"/>
</dbReference>
<evidence type="ECO:0000256" key="4">
    <source>
        <dbReference type="ARBA" id="ARBA00011446"/>
    </source>
</evidence>
<dbReference type="InterPro" id="IPR008937">
    <property type="entry name" value="Ras-like_GEF"/>
</dbReference>
<keyword evidence="17" id="KW-0132">Cell division</keyword>
<dbReference type="InterPro" id="IPR056686">
    <property type="entry name" value="DUF7784"/>
</dbReference>
<feature type="region of interest" description="Disordered" evidence="12">
    <location>
        <begin position="1571"/>
        <end position="1616"/>
    </location>
</feature>
<evidence type="ECO:0000313" key="17">
    <source>
        <dbReference type="EMBL" id="PHH52230.1"/>
    </source>
</evidence>
<comment type="caution">
    <text evidence="17">The sequence shown here is derived from an EMBL/GenBank/DDBJ whole genome shotgun (WGS) entry which is preliminary data.</text>
</comment>
<dbReference type="InterPro" id="IPR036028">
    <property type="entry name" value="SH3-like_dom_sf"/>
</dbReference>
<dbReference type="GO" id="GO:0051301">
    <property type="term" value="P:cell division"/>
    <property type="evidence" value="ECO:0007669"/>
    <property type="project" value="UniProtKB-KW"/>
</dbReference>
<dbReference type="InterPro" id="IPR001452">
    <property type="entry name" value="SH3_domain"/>
</dbReference>
<dbReference type="InterPro" id="IPR001895">
    <property type="entry name" value="RASGEF_cat_dom"/>
</dbReference>
<evidence type="ECO:0000259" key="15">
    <source>
        <dbReference type="PROSITE" id="PS50212"/>
    </source>
</evidence>
<evidence type="ECO:0000256" key="10">
    <source>
        <dbReference type="PROSITE-ProRule" id="PRU00168"/>
    </source>
</evidence>
<evidence type="ECO:0000256" key="6">
    <source>
        <dbReference type="ARBA" id="ARBA00018978"/>
    </source>
</evidence>
<evidence type="ECO:0000256" key="12">
    <source>
        <dbReference type="SAM" id="MobiDB-lite"/>
    </source>
</evidence>
<dbReference type="InterPro" id="IPR057827">
    <property type="entry name" value="WW_fungi"/>
</dbReference>
<feature type="region of interest" description="Disordered" evidence="12">
    <location>
        <begin position="239"/>
        <end position="314"/>
    </location>
</feature>
<feature type="compositionally biased region" description="Polar residues" evidence="12">
    <location>
        <begin position="1590"/>
        <end position="1616"/>
    </location>
</feature>
<name>A0A2C5X2M5_9PEZI</name>
<evidence type="ECO:0000256" key="9">
    <source>
        <dbReference type="ARBA" id="ARBA00022753"/>
    </source>
</evidence>
<dbReference type="InterPro" id="IPR036964">
    <property type="entry name" value="RASGEF_cat_dom_sf"/>
</dbReference>
<dbReference type="CDD" id="cd06224">
    <property type="entry name" value="REM"/>
    <property type="match status" value="1"/>
</dbReference>
<feature type="region of interest" description="Disordered" evidence="12">
    <location>
        <begin position="754"/>
        <end position="773"/>
    </location>
</feature>
<keyword evidence="18" id="KW-1185">Reference proteome</keyword>
<protein>
    <recommendedName>
        <fullName evidence="5">Class E vacuolar protein-sorting machinery protein HSE1</fullName>
    </recommendedName>
    <alternativeName>
        <fullName evidence="6">Class E vacuolar protein-sorting machinery protein hse1</fullName>
    </alternativeName>
</protein>
<dbReference type="PANTHER" id="PTHR23113:SF368">
    <property type="entry name" value="CELL DIVISION CONTROL PROTEIN 25"/>
    <property type="match status" value="1"/>
</dbReference>
<evidence type="ECO:0000256" key="2">
    <source>
        <dbReference type="ARBA" id="ARBA00004125"/>
    </source>
</evidence>
<dbReference type="InterPro" id="IPR056685">
    <property type="entry name" value="DUF7783"/>
</dbReference>
<evidence type="ECO:0000256" key="7">
    <source>
        <dbReference type="ARBA" id="ARBA00022443"/>
    </source>
</evidence>
<dbReference type="Pfam" id="PF23518">
    <property type="entry name" value="WW_2"/>
    <property type="match status" value="1"/>
</dbReference>
<feature type="compositionally biased region" description="Low complexity" evidence="12">
    <location>
        <begin position="239"/>
        <end position="288"/>
    </location>
</feature>
<reference evidence="17 18" key="2">
    <citation type="journal article" date="2013" name="IMA Fungus">
        <title>IMA Genome-F 1: Ceratocystis fimbriata: Draft nuclear genome sequence for the plant pathogen, Ceratocystis fimbriata.</title>
        <authorList>
            <person name="Wilken P.M."/>
            <person name="Steenkamp E.T."/>
            <person name="Wingfield M.J."/>
            <person name="de Beer Z.W."/>
            <person name="Wingfield B.D."/>
        </authorList>
    </citation>
    <scope>NUCLEOTIDE SEQUENCE [LARGE SCALE GENOMIC DNA]</scope>
    <source>
        <strain evidence="17 18">CBS 114723</strain>
    </source>
</reference>
<feature type="compositionally biased region" description="Basic and acidic residues" evidence="12">
    <location>
        <begin position="1333"/>
        <end position="1363"/>
    </location>
</feature>
<evidence type="ECO:0000256" key="11">
    <source>
        <dbReference type="PROSITE-ProRule" id="PRU00192"/>
    </source>
</evidence>
<dbReference type="InterPro" id="IPR019804">
    <property type="entry name" value="Ras_G-nucl-exch_fac_CS"/>
</dbReference>
<dbReference type="GO" id="GO:0005085">
    <property type="term" value="F:guanyl-nucleotide exchange factor activity"/>
    <property type="evidence" value="ECO:0007669"/>
    <property type="project" value="UniProtKB-KW"/>
</dbReference>
<dbReference type="PROSITE" id="PS50212">
    <property type="entry name" value="RASGEF_NTER"/>
    <property type="match status" value="1"/>
</dbReference>
<dbReference type="SMART" id="SM00147">
    <property type="entry name" value="RasGEF"/>
    <property type="match status" value="1"/>
</dbReference>
<feature type="domain" description="Ras-GEF" evidence="14">
    <location>
        <begin position="957"/>
        <end position="1194"/>
    </location>
</feature>
<accession>A0A2C5X2M5</accession>
<dbReference type="GO" id="GO:0007265">
    <property type="term" value="P:Ras protein signal transduction"/>
    <property type="evidence" value="ECO:0007669"/>
    <property type="project" value="TreeGrafter"/>
</dbReference>
<sequence>MNNLVGAAPPGTMFVRALYNYEADDRTSLSFHEGDIIQVITQLESGWWDGVMNGVRGWFPSNYCQIIESPDEIPDSTPDVVEDDEDDNPAYEDQFDQIEEEHSDEAGMPFDDAPSGDKSRADFWIPQATADGRLFYYNMMTGDRSSELPLESPVSANETGLMDRPNVAIPDRTRLPPEMMARGLMRDEDEESLASISEADGEHSGSSRGPMQKHNQRAFGDELSSSASMDSINGVIPQAQTQTQSRPQQHIHTHAQSQSQPQTQAQAQAQPHSHSHSHSQPSSQTPAQIQQQHIYSRTDAVSGPPSSSTAQAQPPMIASATSFTTTAFNLPSTANMSKSFFDDGTTPPLTWTRLVQNMKKAIARYREAVTSNDRAQYVARAEDISDHLRLLLAAGSGTTDNHSGQPSIISQNKALYPHFRDMMSKFSKLVISSHIAAADWPNAESVQKCLFEADGVFQGVFNYVEVARQQRGEEIPRLFPGFVIGSITGGSWQNNGIGPRDRIAANFYDDDEGPSEPSAHLDDAILERIDDMKRLLISSLRELDKTLVLNDKIVTPARHELIGNNICAAGGRVLDAFKAWISLIENIDLSSMNHSVQQPVLADFFTSKQSIYDNVADVIIGCQAVSGPLADEWSEVRGEALESRLEYVRQCATVLETNSAHLTFNLQGLVAYVQQHQSVQQSQHGHGQRTESISGAREPLRRGDSNPYETGRIHQRQESRSTIPARPSMLSAQSFTEGEPVGNFRKGDMSKIKKIFGEDPSPQNSDSQTPPHLSLDLEHEISWETKTTPHTVKGGTLEALVEQLTRHDKLDSSFNNTFLLTYRSFTTARELFEMLVKRFSIQPPEGLHTSNYEEWRVKKQMIVRVRVVNILKNWFDNFWMEDYNDDSKQLMRDVYNFARDTVKSAEAPGSAPLMAVLDQRLTGKEAGARRMVQNLDRSVPASIMPKNMKKLKFLDIDVTEFARQLTIIESRLYGKIKATECLNKTWQKKVGEGEPEPAPNVKALILHSNQMTNWVAEMILAQMDLRKRVVVIKHFVSVADKCRSMNNFSTLTSIISALGTAPISRLKRTWDQVPQRSSNMLETMRTLMASTKNFGEYREALHAANPPCIPFFGVYLTDLTFIEDGIPSIIKKQNLINFAKRAKTAEVIRDIQQYQNVGYNLHAVPELQDYILSNMQAAGDVHEMYDKSLQVEPREREDEKIVSAATTTTATTATTATPATATTTTTITTTYLMKPIKRGVLKLRKSQPKPKTASWQEDEKKVKAFEAAMAALPRPETNQIDPMIRDSFSLARLVEEGPDLQLCKHCKKGIYRTNASHHINMCLKLKKEKAQRKKEAREARERAKEAAKEGGKRDDDDKEHDSSDGDDDIPADKKGNAGKTTRKGAKKTDIDSSRASKKRKADGEAEKGPKSKKKKEEPKPKVAKPKGPVDVERQCGVLLPNGMPCARSLTCKSHSMGAKRAVAGRSLPYDMLLAAYQKKNQAKQQKAAMDANAPIEEDETGPVDPEEEFNSVMNGLSQWNPRPVVEQPVFEPIKREYSRSRLYEQLMIATNGMKKNIFKVVGFGAQKLPPDHNLSQADGEDAVGEPDSGVSYTSQILPPSTGTVGTTARKLSTIAR</sequence>
<dbReference type="PROSITE" id="PS50009">
    <property type="entry name" value="RASGEF_CAT"/>
    <property type="match status" value="1"/>
</dbReference>
<feature type="compositionally biased region" description="Low complexity" evidence="12">
    <location>
        <begin position="302"/>
        <end position="314"/>
    </location>
</feature>
<evidence type="ECO:0000259" key="16">
    <source>
        <dbReference type="PROSITE" id="PS51505"/>
    </source>
</evidence>
<dbReference type="Proteomes" id="UP000222788">
    <property type="component" value="Unassembled WGS sequence"/>
</dbReference>
<dbReference type="EMBL" id="APWK03000073">
    <property type="protein sequence ID" value="PHH52230.1"/>
    <property type="molecule type" value="Genomic_DNA"/>
</dbReference>
<feature type="domain" description="N-terminal Ras-GEF" evidence="15">
    <location>
        <begin position="788"/>
        <end position="921"/>
    </location>
</feature>
<dbReference type="InterPro" id="IPR023578">
    <property type="entry name" value="Ras_GEF_dom_sf"/>
</dbReference>
<dbReference type="Gene3D" id="2.30.30.40">
    <property type="entry name" value="SH3 Domains"/>
    <property type="match status" value="1"/>
</dbReference>
<dbReference type="Gene3D" id="1.10.840.10">
    <property type="entry name" value="Ras guanine-nucleotide exchange factors catalytic domain"/>
    <property type="match status" value="1"/>
</dbReference>
<dbReference type="Pfam" id="PF00617">
    <property type="entry name" value="RasGEF"/>
    <property type="match status" value="1"/>
</dbReference>
<dbReference type="Pfam" id="PF08313">
    <property type="entry name" value="SCA7"/>
    <property type="match status" value="1"/>
</dbReference>
<evidence type="ECO:0000256" key="3">
    <source>
        <dbReference type="ARBA" id="ARBA00009666"/>
    </source>
</evidence>
<comment type="subcellular location">
    <subcellularLocation>
        <location evidence="2">Endosome membrane</location>
        <topology evidence="2">Peripheral membrane protein</topology>
        <orientation evidence="2">Cytoplasmic side</orientation>
    </subcellularLocation>
</comment>
<comment type="function">
    <text evidence="1">Component of the ESCRT-0 complex which is the sorting receptor for ubiquitinated cargo proteins at the multivesicular body (MVB).</text>
</comment>
<dbReference type="SUPFAM" id="SSF48366">
    <property type="entry name" value="Ras GEF"/>
    <property type="match status" value="1"/>
</dbReference>
<dbReference type="Pfam" id="PF25006">
    <property type="entry name" value="DUF7783"/>
    <property type="match status" value="1"/>
</dbReference>
<feature type="compositionally biased region" description="Basic and acidic residues" evidence="12">
    <location>
        <begin position="1401"/>
        <end position="1420"/>
    </location>
</feature>
<gene>
    <name evidence="17" type="primary">CDC25_0</name>
    <name evidence="17" type="ORF">CFIMG_003340RA</name>
</gene>
<organism evidence="17 18">
    <name type="scientific">Ceratocystis fimbriata CBS 114723</name>
    <dbReference type="NCBI Taxonomy" id="1035309"/>
    <lineage>
        <taxon>Eukaryota</taxon>
        <taxon>Fungi</taxon>
        <taxon>Dikarya</taxon>
        <taxon>Ascomycota</taxon>
        <taxon>Pezizomycotina</taxon>
        <taxon>Sordariomycetes</taxon>
        <taxon>Hypocreomycetidae</taxon>
        <taxon>Microascales</taxon>
        <taxon>Ceratocystidaceae</taxon>
        <taxon>Ceratocystis</taxon>
    </lineage>
</organism>
<proteinExistence type="inferred from homology"/>
<feature type="domain" description="SH3" evidence="13">
    <location>
        <begin position="10"/>
        <end position="69"/>
    </location>
</feature>
<dbReference type="PROSITE" id="PS00720">
    <property type="entry name" value="RASGEF"/>
    <property type="match status" value="1"/>
</dbReference>
<feature type="region of interest" description="Disordered" evidence="12">
    <location>
        <begin position="101"/>
        <end position="120"/>
    </location>
</feature>
<dbReference type="GO" id="GO:0005886">
    <property type="term" value="C:plasma membrane"/>
    <property type="evidence" value="ECO:0007669"/>
    <property type="project" value="TreeGrafter"/>
</dbReference>
<keyword evidence="7 11" id="KW-0728">SH3 domain</keyword>
<dbReference type="PRINTS" id="PR00452">
    <property type="entry name" value="SH3DOMAIN"/>
</dbReference>
<evidence type="ECO:0000256" key="1">
    <source>
        <dbReference type="ARBA" id="ARBA00002654"/>
    </source>
</evidence>
<feature type="region of interest" description="Disordered" evidence="12">
    <location>
        <begin position="69"/>
        <end position="90"/>
    </location>
</feature>
<dbReference type="FunFam" id="2.30.30.40:FF:000072">
    <property type="entry name" value="Unconventional Myosin IB"/>
    <property type="match status" value="1"/>
</dbReference>
<dbReference type="Pfam" id="PF00618">
    <property type="entry name" value="RasGEF_N"/>
    <property type="match status" value="1"/>
</dbReference>
<dbReference type="STRING" id="1035309.A0A2C5X2M5"/>
<evidence type="ECO:0000313" key="18">
    <source>
        <dbReference type="Proteomes" id="UP000222788"/>
    </source>
</evidence>
<keyword evidence="9" id="KW-0967">Endosome</keyword>
<comment type="subunit">
    <text evidence="4">Component of the ESCRT-0 complex composed of HSE1 and VPS27.</text>
</comment>
<dbReference type="InterPro" id="IPR013243">
    <property type="entry name" value="SCA7_dom"/>
</dbReference>
<dbReference type="GO" id="GO:0010008">
    <property type="term" value="C:endosome membrane"/>
    <property type="evidence" value="ECO:0007669"/>
    <property type="project" value="UniProtKB-SubCell"/>
</dbReference>
<keyword evidence="8 10" id="KW-0344">Guanine-nucleotide releasing factor</keyword>
<keyword evidence="17" id="KW-0131">Cell cycle</keyword>
<comment type="similarity">
    <text evidence="3">Belongs to the STAM family.</text>
</comment>
<feature type="region of interest" description="Disordered" evidence="12">
    <location>
        <begin position="1333"/>
        <end position="1428"/>
    </location>
</feature>
<dbReference type="Pfam" id="PF00018">
    <property type="entry name" value="SH3_1"/>
    <property type="match status" value="1"/>
</dbReference>
<evidence type="ECO:0000256" key="5">
    <source>
        <dbReference type="ARBA" id="ARBA00017923"/>
    </source>
</evidence>
<feature type="region of interest" description="Disordered" evidence="12">
    <location>
        <begin position="145"/>
        <end position="214"/>
    </location>
</feature>